<feature type="domain" description="Penicillin-binding protein dimerisation" evidence="15">
    <location>
        <begin position="48"/>
        <end position="222"/>
    </location>
</feature>
<keyword evidence="7" id="KW-0812">Transmembrane</keyword>
<dbReference type="GO" id="GO:0005886">
    <property type="term" value="C:plasma membrane"/>
    <property type="evidence" value="ECO:0007669"/>
    <property type="project" value="UniProtKB-SubCell"/>
</dbReference>
<dbReference type="RefSeq" id="WP_039625887.1">
    <property type="nucleotide sequence ID" value="NZ_CP007775.1"/>
</dbReference>
<evidence type="ECO:0000256" key="9">
    <source>
        <dbReference type="ARBA" id="ARBA00022960"/>
    </source>
</evidence>
<dbReference type="GO" id="GO:0009002">
    <property type="term" value="F:serine-type D-Ala-D-Ala carboxypeptidase activity"/>
    <property type="evidence" value="ECO:0007669"/>
    <property type="project" value="InterPro"/>
</dbReference>
<dbReference type="GO" id="GO:0008360">
    <property type="term" value="P:regulation of cell shape"/>
    <property type="evidence" value="ECO:0007669"/>
    <property type="project" value="UniProtKB-KW"/>
</dbReference>
<dbReference type="KEGG" id="cln:UPTC3659_0757"/>
<evidence type="ECO:0000313" key="17">
    <source>
        <dbReference type="Proteomes" id="UP000031130"/>
    </source>
</evidence>
<name>A0A0A8HXU0_CAMLA</name>
<dbReference type="SUPFAM" id="SSF56519">
    <property type="entry name" value="Penicillin binding protein dimerisation domain"/>
    <property type="match status" value="1"/>
</dbReference>
<dbReference type="SUPFAM" id="SSF56601">
    <property type="entry name" value="beta-lactamase/transpeptidase-like"/>
    <property type="match status" value="1"/>
</dbReference>
<dbReference type="EMBL" id="CP007775">
    <property type="protein sequence ID" value="AJD01605.1"/>
    <property type="molecule type" value="Genomic_DNA"/>
</dbReference>
<keyword evidence="16" id="KW-0808">Transferase</keyword>
<dbReference type="GO" id="GO:0008658">
    <property type="term" value="F:penicillin binding"/>
    <property type="evidence" value="ECO:0007669"/>
    <property type="project" value="InterPro"/>
</dbReference>
<evidence type="ECO:0000259" key="14">
    <source>
        <dbReference type="Pfam" id="PF00905"/>
    </source>
</evidence>
<dbReference type="InterPro" id="IPR017790">
    <property type="entry name" value="Penicillin-binding_protein_2"/>
</dbReference>
<keyword evidence="9" id="KW-0133">Cell shape</keyword>
<gene>
    <name evidence="16" type="primary">mrdA</name>
    <name evidence="16" type="ORF">UPTC3659_0757</name>
</gene>
<dbReference type="GO" id="GO:0006508">
    <property type="term" value="P:proteolysis"/>
    <property type="evidence" value="ECO:0007669"/>
    <property type="project" value="UniProtKB-KW"/>
</dbReference>
<dbReference type="PANTHER" id="PTHR30627:SF2">
    <property type="entry name" value="PEPTIDOGLYCAN D,D-TRANSPEPTIDASE MRDA"/>
    <property type="match status" value="1"/>
</dbReference>
<dbReference type="GO" id="GO:0009252">
    <property type="term" value="P:peptidoglycan biosynthetic process"/>
    <property type="evidence" value="ECO:0007669"/>
    <property type="project" value="UniProtKB-KW"/>
</dbReference>
<evidence type="ECO:0000256" key="11">
    <source>
        <dbReference type="ARBA" id="ARBA00022989"/>
    </source>
</evidence>
<dbReference type="OrthoDB" id="9766847at2"/>
<evidence type="ECO:0000256" key="8">
    <source>
        <dbReference type="ARBA" id="ARBA00022801"/>
    </source>
</evidence>
<dbReference type="Gene3D" id="3.30.1390.30">
    <property type="entry name" value="Penicillin-binding protein 2a, domain 3"/>
    <property type="match status" value="1"/>
</dbReference>
<dbReference type="AlphaFoldDB" id="A0A0A8HXU0"/>
<evidence type="ECO:0000256" key="12">
    <source>
        <dbReference type="ARBA" id="ARBA00023136"/>
    </source>
</evidence>
<evidence type="ECO:0000256" key="4">
    <source>
        <dbReference type="ARBA" id="ARBA00022519"/>
    </source>
</evidence>
<keyword evidence="5" id="KW-0121">Carboxypeptidase</keyword>
<keyword evidence="10" id="KW-0573">Peptidoglycan synthesis</keyword>
<dbReference type="Pfam" id="PF03717">
    <property type="entry name" value="PBP_dimer"/>
    <property type="match status" value="1"/>
</dbReference>
<keyword evidence="4" id="KW-0997">Cell inner membrane</keyword>
<dbReference type="InterPro" id="IPR036138">
    <property type="entry name" value="PBP_dimer_sf"/>
</dbReference>
<dbReference type="Gene3D" id="3.40.710.10">
    <property type="entry name" value="DD-peptidase/beta-lactamase superfamily"/>
    <property type="match status" value="1"/>
</dbReference>
<dbReference type="HOGENOM" id="CLU_009289_1_2_7"/>
<dbReference type="NCBIfam" id="TIGR03423">
    <property type="entry name" value="pbp2_mrdA"/>
    <property type="match status" value="1"/>
</dbReference>
<evidence type="ECO:0000256" key="3">
    <source>
        <dbReference type="ARBA" id="ARBA00022475"/>
    </source>
</evidence>
<dbReference type="GO" id="GO:0071555">
    <property type="term" value="P:cell wall organization"/>
    <property type="evidence" value="ECO:0007669"/>
    <property type="project" value="UniProtKB-KW"/>
</dbReference>
<keyword evidence="13" id="KW-0961">Cell wall biogenesis/degradation</keyword>
<keyword evidence="3" id="KW-1003">Cell membrane</keyword>
<dbReference type="GO" id="GO:0016757">
    <property type="term" value="F:glycosyltransferase activity"/>
    <property type="evidence" value="ECO:0007669"/>
    <property type="project" value="UniProtKB-KW"/>
</dbReference>
<dbReference type="InterPro" id="IPR005311">
    <property type="entry name" value="PBP_dimer"/>
</dbReference>
<comment type="subcellular location">
    <subcellularLocation>
        <location evidence="2">Cell membrane</location>
    </subcellularLocation>
    <subcellularLocation>
        <location evidence="1">Membrane</location>
        <topology evidence="1">Single-pass membrane protein</topology>
    </subcellularLocation>
</comment>
<proteinExistence type="predicted"/>
<evidence type="ECO:0000256" key="5">
    <source>
        <dbReference type="ARBA" id="ARBA00022645"/>
    </source>
</evidence>
<keyword evidence="6" id="KW-0645">Protease</keyword>
<keyword evidence="12" id="KW-0472">Membrane</keyword>
<evidence type="ECO:0000256" key="13">
    <source>
        <dbReference type="ARBA" id="ARBA00023316"/>
    </source>
</evidence>
<dbReference type="GO" id="GO:0071972">
    <property type="term" value="F:peptidoglycan L,D-transpeptidase activity"/>
    <property type="evidence" value="ECO:0007669"/>
    <property type="project" value="TreeGrafter"/>
</dbReference>
<evidence type="ECO:0000256" key="6">
    <source>
        <dbReference type="ARBA" id="ARBA00022670"/>
    </source>
</evidence>
<dbReference type="Gene3D" id="3.90.1310.10">
    <property type="entry name" value="Penicillin-binding protein 2a (Domain 2)"/>
    <property type="match status" value="1"/>
</dbReference>
<evidence type="ECO:0000256" key="10">
    <source>
        <dbReference type="ARBA" id="ARBA00022984"/>
    </source>
</evidence>
<evidence type="ECO:0000256" key="2">
    <source>
        <dbReference type="ARBA" id="ARBA00004236"/>
    </source>
</evidence>
<dbReference type="InterPro" id="IPR001460">
    <property type="entry name" value="PCN-bd_Tpept"/>
</dbReference>
<keyword evidence="8" id="KW-0378">Hydrolase</keyword>
<evidence type="ECO:0000256" key="1">
    <source>
        <dbReference type="ARBA" id="ARBA00004167"/>
    </source>
</evidence>
<dbReference type="Proteomes" id="UP000031130">
    <property type="component" value="Chromosome"/>
</dbReference>
<dbReference type="FunFam" id="3.40.710.10:FF:000024">
    <property type="entry name" value="Penicillin-binding protein 2"/>
    <property type="match status" value="1"/>
</dbReference>
<dbReference type="EC" id="2.4.2.-" evidence="16"/>
<dbReference type="InterPro" id="IPR050515">
    <property type="entry name" value="Beta-lactam/transpept"/>
</dbReference>
<accession>A0A0A8HXU0</accession>
<keyword evidence="11" id="KW-1133">Transmembrane helix</keyword>
<dbReference type="PANTHER" id="PTHR30627">
    <property type="entry name" value="PEPTIDOGLYCAN D,D-TRANSPEPTIDASE"/>
    <property type="match status" value="1"/>
</dbReference>
<sequence length="608" mass="68625">MRMRLVMGFIACFFMLLLARVYYISIKSNVYYEEIAKQNAIKTQFLAPVRGQILDIKGRPLAVNKLGFSISIKPYLYIKKKNRNLLDQELQAIVGAFPDLNATKLKRAYIKADSYYNQDYIEVVPFIEYDAMIKHFTKLNLRENMQVKSTTQRFYPYDALASHVIGYVGKANLNDMNENEIARLTSYVGRSGIERSYNEILQGQKGEKVSKVNALNKEVEELSYKKPISSNITLSIDLDLQEYLASIFENLAGAAIIMDVKSGAILAAGSFPEYNLNPFVTGISQEEWDKLSNDLNHPFTNKLINGLYPPGSVVKMGTALAFLDSGKVSENHKYLCDSNFELGGRKFRCWKAIGHGYVNMNDAIRESCDVYFYKGALEVGIDTISSVFERIGFGAKTGVDLPNEFIGTVPNRIWKKEKYNQPWYQGETLNTSIGQGDFLATPMQVAKFTAMIATAKNITPHFLHSVDDNVTKINFDNNESVFTTFELSKLPLLRRAMYEVANEDGGTTARFLRNSLITIAAKTGTAQVVGISQSEKKRIKEEDLEYFLRSHAWITSYAPYEKPQYVVVVLIEHGKSGSSTGGPILAKIYQKLIDLGYIDKKYIKKKTK</sequence>
<protein>
    <submittedName>
        <fullName evidence="16">Penicillin-binding protein 2</fullName>
        <ecNumber evidence="16">2.4.2.-</ecNumber>
    </submittedName>
</protein>
<dbReference type="InterPro" id="IPR012338">
    <property type="entry name" value="Beta-lactam/transpept-like"/>
</dbReference>
<feature type="domain" description="Penicillin-binding protein transpeptidase" evidence="14">
    <location>
        <begin position="253"/>
        <end position="589"/>
    </location>
</feature>
<evidence type="ECO:0000259" key="15">
    <source>
        <dbReference type="Pfam" id="PF03717"/>
    </source>
</evidence>
<reference evidence="16 17" key="1">
    <citation type="journal article" date="2014" name="Genome Biol. Evol.">
        <title>Comparative Genomics of the Campylobacter lari Group.</title>
        <authorList>
            <person name="Miller W.G."/>
            <person name="Yee E."/>
            <person name="Chapman M.H."/>
            <person name="Smith T.P."/>
            <person name="Bono J.L."/>
            <person name="Huynh S."/>
            <person name="Parker C.T."/>
            <person name="Vandamme P."/>
            <person name="Luong K."/>
            <person name="Korlach J."/>
        </authorList>
    </citation>
    <scope>NUCLEOTIDE SEQUENCE [LARGE SCALE GENOMIC DNA]</scope>
    <source>
        <strain evidence="17">RM3659</strain>
    </source>
</reference>
<dbReference type="Pfam" id="PF00905">
    <property type="entry name" value="Transpeptidase"/>
    <property type="match status" value="1"/>
</dbReference>
<keyword evidence="16" id="KW-0328">Glycosyltransferase</keyword>
<evidence type="ECO:0000313" key="16">
    <source>
        <dbReference type="EMBL" id="AJD01605.1"/>
    </source>
</evidence>
<organism evidence="16 17">
    <name type="scientific">Campylobacter lari NCTC 11845</name>
    <dbReference type="NCBI Taxonomy" id="1388749"/>
    <lineage>
        <taxon>Bacteria</taxon>
        <taxon>Pseudomonadati</taxon>
        <taxon>Campylobacterota</taxon>
        <taxon>Epsilonproteobacteria</taxon>
        <taxon>Campylobacterales</taxon>
        <taxon>Campylobacteraceae</taxon>
        <taxon>Campylobacter</taxon>
    </lineage>
</organism>
<evidence type="ECO:0000256" key="7">
    <source>
        <dbReference type="ARBA" id="ARBA00022692"/>
    </source>
</evidence>